<evidence type="ECO:0000313" key="3">
    <source>
        <dbReference type="Proteomes" id="UP000276133"/>
    </source>
</evidence>
<keyword evidence="1" id="KW-0732">Signal</keyword>
<protein>
    <submittedName>
        <fullName evidence="2">Uncharacterized protein</fullName>
    </submittedName>
</protein>
<keyword evidence="3" id="KW-1185">Reference proteome</keyword>
<feature type="signal peptide" evidence="1">
    <location>
        <begin position="1"/>
        <end position="20"/>
    </location>
</feature>
<feature type="chain" id="PRO_5018045805" evidence="1">
    <location>
        <begin position="21"/>
        <end position="43"/>
    </location>
</feature>
<sequence length="43" mass="5498">MVLFWKLYLMVLFWEALLKGHHMNIFRTCFRNEILLCLKYYWI</sequence>
<organism evidence="2 3">
    <name type="scientific">Brachionus plicatilis</name>
    <name type="common">Marine rotifer</name>
    <name type="synonym">Brachionus muelleri</name>
    <dbReference type="NCBI Taxonomy" id="10195"/>
    <lineage>
        <taxon>Eukaryota</taxon>
        <taxon>Metazoa</taxon>
        <taxon>Spiralia</taxon>
        <taxon>Gnathifera</taxon>
        <taxon>Rotifera</taxon>
        <taxon>Eurotatoria</taxon>
        <taxon>Monogononta</taxon>
        <taxon>Pseudotrocha</taxon>
        <taxon>Ploima</taxon>
        <taxon>Brachionidae</taxon>
        <taxon>Brachionus</taxon>
    </lineage>
</organism>
<evidence type="ECO:0000313" key="2">
    <source>
        <dbReference type="EMBL" id="RNA20059.1"/>
    </source>
</evidence>
<accession>A0A3M7R9B5</accession>
<reference evidence="2 3" key="1">
    <citation type="journal article" date="2018" name="Sci. Rep.">
        <title>Genomic signatures of local adaptation to the degree of environmental predictability in rotifers.</title>
        <authorList>
            <person name="Franch-Gras L."/>
            <person name="Hahn C."/>
            <person name="Garcia-Roger E.M."/>
            <person name="Carmona M.J."/>
            <person name="Serra M."/>
            <person name="Gomez A."/>
        </authorList>
    </citation>
    <scope>NUCLEOTIDE SEQUENCE [LARGE SCALE GENOMIC DNA]</scope>
    <source>
        <strain evidence="2">HYR1</strain>
    </source>
</reference>
<gene>
    <name evidence="2" type="ORF">BpHYR1_043066</name>
</gene>
<dbReference type="EMBL" id="REGN01003926">
    <property type="protein sequence ID" value="RNA20059.1"/>
    <property type="molecule type" value="Genomic_DNA"/>
</dbReference>
<evidence type="ECO:0000256" key="1">
    <source>
        <dbReference type="SAM" id="SignalP"/>
    </source>
</evidence>
<name>A0A3M7R9B5_BRAPC</name>
<proteinExistence type="predicted"/>
<comment type="caution">
    <text evidence="2">The sequence shown here is derived from an EMBL/GenBank/DDBJ whole genome shotgun (WGS) entry which is preliminary data.</text>
</comment>
<dbReference type="AlphaFoldDB" id="A0A3M7R9B5"/>
<dbReference type="Proteomes" id="UP000276133">
    <property type="component" value="Unassembled WGS sequence"/>
</dbReference>